<keyword evidence="1" id="KW-1133">Transmembrane helix</keyword>
<reference evidence="2" key="1">
    <citation type="journal article" date="2023" name="Mol. Phylogenet. Evol.">
        <title>Genome-scale phylogeny and comparative genomics of the fungal order Sordariales.</title>
        <authorList>
            <person name="Hensen N."/>
            <person name="Bonometti L."/>
            <person name="Westerberg I."/>
            <person name="Brannstrom I.O."/>
            <person name="Guillou S."/>
            <person name="Cros-Aarteil S."/>
            <person name="Calhoun S."/>
            <person name="Haridas S."/>
            <person name="Kuo A."/>
            <person name="Mondo S."/>
            <person name="Pangilinan J."/>
            <person name="Riley R."/>
            <person name="LaButti K."/>
            <person name="Andreopoulos B."/>
            <person name="Lipzen A."/>
            <person name="Chen C."/>
            <person name="Yan M."/>
            <person name="Daum C."/>
            <person name="Ng V."/>
            <person name="Clum A."/>
            <person name="Steindorff A."/>
            <person name="Ohm R.A."/>
            <person name="Martin F."/>
            <person name="Silar P."/>
            <person name="Natvig D.O."/>
            <person name="Lalanne C."/>
            <person name="Gautier V."/>
            <person name="Ament-Velasquez S.L."/>
            <person name="Kruys A."/>
            <person name="Hutchinson M.I."/>
            <person name="Powell A.J."/>
            <person name="Barry K."/>
            <person name="Miller A.N."/>
            <person name="Grigoriev I.V."/>
            <person name="Debuchy R."/>
            <person name="Gladieux P."/>
            <person name="Hiltunen Thoren M."/>
            <person name="Johannesson H."/>
        </authorList>
    </citation>
    <scope>NUCLEOTIDE SEQUENCE</scope>
    <source>
        <strain evidence="2">CBS 118394</strain>
    </source>
</reference>
<dbReference type="EMBL" id="JAUEDM010000003">
    <property type="protein sequence ID" value="KAK3322972.1"/>
    <property type="molecule type" value="Genomic_DNA"/>
</dbReference>
<feature type="transmembrane region" description="Helical" evidence="1">
    <location>
        <begin position="111"/>
        <end position="133"/>
    </location>
</feature>
<dbReference type="AlphaFoldDB" id="A0AAE0IDH0"/>
<keyword evidence="1" id="KW-0472">Membrane</keyword>
<comment type="caution">
    <text evidence="2">The sequence shown here is derived from an EMBL/GenBank/DDBJ whole genome shotgun (WGS) entry which is preliminary data.</text>
</comment>
<dbReference type="PANTHER" id="PTHR35394">
    <property type="entry name" value="DUF3176 DOMAIN-CONTAINING PROTEIN"/>
    <property type="match status" value="1"/>
</dbReference>
<feature type="transmembrane region" description="Helical" evidence="1">
    <location>
        <begin position="563"/>
        <end position="586"/>
    </location>
</feature>
<evidence type="ECO:0000256" key="1">
    <source>
        <dbReference type="SAM" id="Phobius"/>
    </source>
</evidence>
<proteinExistence type="predicted"/>
<feature type="transmembrane region" description="Helical" evidence="1">
    <location>
        <begin position="69"/>
        <end position="91"/>
    </location>
</feature>
<dbReference type="PANTHER" id="PTHR35394:SF5">
    <property type="entry name" value="DUF3176 DOMAIN-CONTAINING PROTEIN"/>
    <property type="match status" value="1"/>
</dbReference>
<dbReference type="InterPro" id="IPR021514">
    <property type="entry name" value="DUF3176"/>
</dbReference>
<gene>
    <name evidence="2" type="ORF">B0H66DRAFT_620990</name>
</gene>
<dbReference type="Pfam" id="PF11374">
    <property type="entry name" value="DUF3176"/>
    <property type="match status" value="1"/>
</dbReference>
<dbReference type="Proteomes" id="UP001283341">
    <property type="component" value="Unassembled WGS sequence"/>
</dbReference>
<keyword evidence="1" id="KW-0812">Transmembrane</keyword>
<sequence>MHSKGVNLSVWPVPAPDGEGQWQHDHATTDPYLEGYGQSLKNELAESTIAGHREERHDADERRIVSWWWWWEIGSMIVSVICLALIIAVLIKADNLALQSWYLPIQPNSLISVFTTVGKSAMMVSVATCLSQLKWRHFQTGARPLRNLQIFDDASRGPWGALMFFGYVRSPAITAFLLAFVTLVGLGFEPSAQQILDFGERTVRMEGTQASMGVANEYVSRAHSNNTNYGATPMDYNLFNQDVLLLRSAYLNGILGTISEPSFNCPPGASHCEWPIFSTMGLCSTFTNLTESIQRNCTTPEGVPTNVSCTFDFPNRNPDDGPVHIDWHMVLKDVDTDNPIVRFGDYYWFVSDMSLLKDSIGGTSGSLSMIRVADMGSYKPERGPDVHLFQSNLYWCQQTFQNVTATPGTLSATPNMTTTPLIPLRNKTAELLDPSEDRQVNDPLAIQDRTVLTYLAGEGTAQTEYSMVAAIPAKTFASLATILTSHWRMYTDPETGLYHLSPGTNSFFPLGFYLNQSNLEAVTTNLAATVSAQIRADKPGDNKNLTMVAGNAFMKETYIQVRWGWLVLPLAVTLMTAGLLVVTVILTRDKPLYKTSVLALLKYRFAGTNGGGSPWGGDDHSDSSIRRATTFGGEGRGMTPTSAKGAVISPLSLRSASTLNRETAEWLEERSKRVVARFESGDDGDDVVRVVPSPITRSGTLR</sequence>
<evidence type="ECO:0000313" key="3">
    <source>
        <dbReference type="Proteomes" id="UP001283341"/>
    </source>
</evidence>
<keyword evidence="3" id="KW-1185">Reference proteome</keyword>
<protein>
    <submittedName>
        <fullName evidence="2">Uncharacterized protein</fullName>
    </submittedName>
</protein>
<feature type="transmembrane region" description="Helical" evidence="1">
    <location>
        <begin position="164"/>
        <end position="188"/>
    </location>
</feature>
<evidence type="ECO:0000313" key="2">
    <source>
        <dbReference type="EMBL" id="KAK3322972.1"/>
    </source>
</evidence>
<reference evidence="2" key="2">
    <citation type="submission" date="2023-06" db="EMBL/GenBank/DDBJ databases">
        <authorList>
            <consortium name="Lawrence Berkeley National Laboratory"/>
            <person name="Haridas S."/>
            <person name="Hensen N."/>
            <person name="Bonometti L."/>
            <person name="Westerberg I."/>
            <person name="Brannstrom I.O."/>
            <person name="Guillou S."/>
            <person name="Cros-Aarteil S."/>
            <person name="Calhoun S."/>
            <person name="Kuo A."/>
            <person name="Mondo S."/>
            <person name="Pangilinan J."/>
            <person name="Riley R."/>
            <person name="Labutti K."/>
            <person name="Andreopoulos B."/>
            <person name="Lipzen A."/>
            <person name="Chen C."/>
            <person name="Yanf M."/>
            <person name="Daum C."/>
            <person name="Ng V."/>
            <person name="Clum A."/>
            <person name="Steindorff A."/>
            <person name="Ohm R."/>
            <person name="Martin F."/>
            <person name="Silar P."/>
            <person name="Natvig D."/>
            <person name="Lalanne C."/>
            <person name="Gautier V."/>
            <person name="Ament-Velasquez S.L."/>
            <person name="Kruys A."/>
            <person name="Hutchinson M.I."/>
            <person name="Powell A.J."/>
            <person name="Barry K."/>
            <person name="Miller A.N."/>
            <person name="Grigoriev I.V."/>
            <person name="Debuchy R."/>
            <person name="Gladieux P."/>
            <person name="Thoren M.H."/>
            <person name="Johannesson H."/>
        </authorList>
    </citation>
    <scope>NUCLEOTIDE SEQUENCE</scope>
    <source>
        <strain evidence="2">CBS 118394</strain>
    </source>
</reference>
<accession>A0AAE0IDH0</accession>
<name>A0AAE0IDH0_9PEZI</name>
<organism evidence="2 3">
    <name type="scientific">Apodospora peruviana</name>
    <dbReference type="NCBI Taxonomy" id="516989"/>
    <lineage>
        <taxon>Eukaryota</taxon>
        <taxon>Fungi</taxon>
        <taxon>Dikarya</taxon>
        <taxon>Ascomycota</taxon>
        <taxon>Pezizomycotina</taxon>
        <taxon>Sordariomycetes</taxon>
        <taxon>Sordariomycetidae</taxon>
        <taxon>Sordariales</taxon>
        <taxon>Lasiosphaeriaceae</taxon>
        <taxon>Apodospora</taxon>
    </lineage>
</organism>